<dbReference type="InterPro" id="IPR012762">
    <property type="entry name" value="Ubiq_biosynth_COQ9"/>
</dbReference>
<name>A0A2J7PJM0_9NEOP</name>
<keyword evidence="4 8" id="KW-0831">Ubiquinone biosynthesis</keyword>
<evidence type="ECO:0000256" key="2">
    <source>
        <dbReference type="ARBA" id="ARBA00004749"/>
    </source>
</evidence>
<evidence type="ECO:0000256" key="8">
    <source>
        <dbReference type="RuleBase" id="RU366063"/>
    </source>
</evidence>
<gene>
    <name evidence="12" type="ORF">B7P43_G07172</name>
</gene>
<evidence type="ECO:0000256" key="9">
    <source>
        <dbReference type="SAM" id="MobiDB-lite"/>
    </source>
</evidence>
<dbReference type="GO" id="GO:0005743">
    <property type="term" value="C:mitochondrial inner membrane"/>
    <property type="evidence" value="ECO:0007669"/>
    <property type="project" value="TreeGrafter"/>
</dbReference>
<dbReference type="Pfam" id="PF08511">
    <property type="entry name" value="COQ9"/>
    <property type="match status" value="1"/>
</dbReference>
<evidence type="ECO:0000256" key="5">
    <source>
        <dbReference type="ARBA" id="ARBA00022946"/>
    </source>
</evidence>
<evidence type="ECO:0000256" key="7">
    <source>
        <dbReference type="ARBA" id="ARBA00023128"/>
    </source>
</evidence>
<comment type="subcellular location">
    <subcellularLocation>
        <location evidence="1 8">Mitochondrion</location>
    </subcellularLocation>
</comment>
<evidence type="ECO:0000259" key="10">
    <source>
        <dbReference type="Pfam" id="PF08511"/>
    </source>
</evidence>
<dbReference type="UniPathway" id="UPA00232"/>
<evidence type="ECO:0000256" key="3">
    <source>
        <dbReference type="ARBA" id="ARBA00010766"/>
    </source>
</evidence>
<dbReference type="InterPro" id="IPR048674">
    <property type="entry name" value="COQ9_HTH"/>
</dbReference>
<dbReference type="PANTHER" id="PTHR21427:SF19">
    <property type="entry name" value="UBIQUINONE BIOSYNTHESIS PROTEIN COQ9, MITOCHONDRIAL"/>
    <property type="match status" value="1"/>
</dbReference>
<dbReference type="Gene3D" id="1.10.357.10">
    <property type="entry name" value="Tetracycline Repressor, domain 2"/>
    <property type="match status" value="1"/>
</dbReference>
<evidence type="ECO:0000259" key="11">
    <source>
        <dbReference type="Pfam" id="PF21392"/>
    </source>
</evidence>
<comment type="caution">
    <text evidence="12">The sequence shown here is derived from an EMBL/GenBank/DDBJ whole genome shotgun (WGS) entry which is preliminary data.</text>
</comment>
<evidence type="ECO:0000313" key="12">
    <source>
        <dbReference type="EMBL" id="PNF16508.1"/>
    </source>
</evidence>
<dbReference type="FunFam" id="1.10.357.10:FF:000004">
    <property type="entry name" value="Ubiquinone biosynthesis protein COQ9, mitochondrial"/>
    <property type="match status" value="1"/>
</dbReference>
<comment type="pathway">
    <text evidence="2 8">Cofactor biosynthesis; ubiquinone biosynthesis.</text>
</comment>
<dbReference type="PANTHER" id="PTHR21427">
    <property type="entry name" value="UBIQUINONE BIOSYNTHESIS PROTEIN COQ9, MITOCHONDRIAL"/>
    <property type="match status" value="1"/>
</dbReference>
<dbReference type="EMBL" id="NEVH01024946">
    <property type="protein sequence ID" value="PNF16508.1"/>
    <property type="molecule type" value="Genomic_DNA"/>
</dbReference>
<proteinExistence type="inferred from homology"/>
<feature type="region of interest" description="Disordered" evidence="9">
    <location>
        <begin position="32"/>
        <end position="53"/>
    </location>
</feature>
<feature type="domain" description="COQ9 C-terminal" evidence="10">
    <location>
        <begin position="169"/>
        <end position="239"/>
    </location>
</feature>
<dbReference type="AlphaFoldDB" id="A0A2J7PJM0"/>
<reference evidence="12 13" key="1">
    <citation type="submission" date="2017-12" db="EMBL/GenBank/DDBJ databases">
        <title>Hemimetabolous genomes reveal molecular basis of termite eusociality.</title>
        <authorList>
            <person name="Harrison M.C."/>
            <person name="Jongepier E."/>
            <person name="Robertson H.M."/>
            <person name="Arning N."/>
            <person name="Bitard-Feildel T."/>
            <person name="Chao H."/>
            <person name="Childers C.P."/>
            <person name="Dinh H."/>
            <person name="Doddapaneni H."/>
            <person name="Dugan S."/>
            <person name="Gowin J."/>
            <person name="Greiner C."/>
            <person name="Han Y."/>
            <person name="Hu H."/>
            <person name="Hughes D.S.T."/>
            <person name="Huylmans A.-K."/>
            <person name="Kemena C."/>
            <person name="Kremer L.P.M."/>
            <person name="Lee S.L."/>
            <person name="Lopez-Ezquerra A."/>
            <person name="Mallet L."/>
            <person name="Monroy-Kuhn J.M."/>
            <person name="Moser A."/>
            <person name="Murali S.C."/>
            <person name="Muzny D.M."/>
            <person name="Otani S."/>
            <person name="Piulachs M.-D."/>
            <person name="Poelchau M."/>
            <person name="Qu J."/>
            <person name="Schaub F."/>
            <person name="Wada-Katsumata A."/>
            <person name="Worley K.C."/>
            <person name="Xie Q."/>
            <person name="Ylla G."/>
            <person name="Poulsen M."/>
            <person name="Gibbs R.A."/>
            <person name="Schal C."/>
            <person name="Richards S."/>
            <person name="Belles X."/>
            <person name="Korb J."/>
            <person name="Bornberg-Bauer E."/>
        </authorList>
    </citation>
    <scope>NUCLEOTIDE SEQUENCE [LARGE SCALE GENOMIC DNA]</scope>
    <source>
        <tissue evidence="12">Whole body</tissue>
    </source>
</reference>
<keyword evidence="7 8" id="KW-0496">Mitochondrion</keyword>
<organism evidence="12 13">
    <name type="scientific">Cryptotermes secundus</name>
    <dbReference type="NCBI Taxonomy" id="105785"/>
    <lineage>
        <taxon>Eukaryota</taxon>
        <taxon>Metazoa</taxon>
        <taxon>Ecdysozoa</taxon>
        <taxon>Arthropoda</taxon>
        <taxon>Hexapoda</taxon>
        <taxon>Insecta</taxon>
        <taxon>Pterygota</taxon>
        <taxon>Neoptera</taxon>
        <taxon>Polyneoptera</taxon>
        <taxon>Dictyoptera</taxon>
        <taxon>Blattodea</taxon>
        <taxon>Blattoidea</taxon>
        <taxon>Termitoidae</taxon>
        <taxon>Kalotermitidae</taxon>
        <taxon>Cryptotermitinae</taxon>
        <taxon>Cryptotermes</taxon>
    </lineage>
</organism>
<evidence type="ECO:0000256" key="1">
    <source>
        <dbReference type="ARBA" id="ARBA00004173"/>
    </source>
</evidence>
<keyword evidence="5" id="KW-0809">Transit peptide</keyword>
<evidence type="ECO:0000256" key="6">
    <source>
        <dbReference type="ARBA" id="ARBA00023121"/>
    </source>
</evidence>
<feature type="domain" description="Ubiquinone biosynthesis protein COQ9 HTH" evidence="11">
    <location>
        <begin position="52"/>
        <end position="82"/>
    </location>
</feature>
<protein>
    <recommendedName>
        <fullName evidence="8">Ubiquinone biosynthesis protein</fullName>
    </recommendedName>
</protein>
<dbReference type="OrthoDB" id="619536at2759"/>
<sequence>MAGSVLEAVRNVHKPLIFQGLRGLWINRRHSNDRTTAESSASSEEESTSEKEDKIKEKILRASLPFVHEHGWTKHAISEGAETIGYPGTAHGLFPRGGAELIQYFYVTCNQELAMALKKETEATPADISKSKLPAAFIRGAVEKRLRMIIPYINKWPQALGIMSLPANAPSALANLLTLVDDICYYAGDRSVDFSWYTRRVTLAGIYKVTELYMIQDKSADFDETWNFLGRRIEDVSHLHSYLHQSGEASQVAKEAVAAAFITARNILGLNLGNR</sequence>
<dbReference type="Pfam" id="PF21392">
    <property type="entry name" value="COQ9_N"/>
    <property type="match status" value="1"/>
</dbReference>
<evidence type="ECO:0000256" key="4">
    <source>
        <dbReference type="ARBA" id="ARBA00022688"/>
    </source>
</evidence>
<keyword evidence="6 8" id="KW-0446">Lipid-binding</keyword>
<evidence type="ECO:0000313" key="13">
    <source>
        <dbReference type="Proteomes" id="UP000235965"/>
    </source>
</evidence>
<dbReference type="GO" id="GO:0008289">
    <property type="term" value="F:lipid binding"/>
    <property type="evidence" value="ECO:0007669"/>
    <property type="project" value="UniProtKB-UniRule"/>
</dbReference>
<comment type="function">
    <text evidence="8">Membrane-associated protein that warps the membrane surface to access and bind aromatic isoprenes with high specificity, including ubiquinone (CoQ) isoprene intermediates and presents them directly to Coq7, therefore facilitating the Coq7-mediated hydroxylase step. Participates in the biosynthesis of coenzyme Q, also named ubiquinone, an essential lipid-soluble electron transporter for aerobic cellular respiration.</text>
</comment>
<dbReference type="GO" id="GO:0006744">
    <property type="term" value="P:ubiquinone biosynthetic process"/>
    <property type="evidence" value="ECO:0007669"/>
    <property type="project" value="UniProtKB-UniRule"/>
</dbReference>
<dbReference type="NCBIfam" id="TIGR02396">
    <property type="entry name" value="diverge_rpsU"/>
    <property type="match status" value="1"/>
</dbReference>
<dbReference type="InterPro" id="IPR013718">
    <property type="entry name" value="COQ9_C"/>
</dbReference>
<keyword evidence="13" id="KW-1185">Reference proteome</keyword>
<accession>A0A2J7PJM0</accession>
<comment type="similarity">
    <text evidence="3 8">Belongs to the COQ9 family.</text>
</comment>
<dbReference type="Proteomes" id="UP000235965">
    <property type="component" value="Unassembled WGS sequence"/>
</dbReference>